<dbReference type="SMART" id="SM00256">
    <property type="entry name" value="FBOX"/>
    <property type="match status" value="1"/>
</dbReference>
<protein>
    <submittedName>
        <fullName evidence="2">F-box and WD repeat-containing protein</fullName>
    </submittedName>
</protein>
<reference evidence="2" key="1">
    <citation type="submission" date="2013-12" db="EMBL/GenBank/DDBJ databases">
        <authorList>
            <person name="Linke B."/>
        </authorList>
    </citation>
    <scope>NUCLEOTIDE SEQUENCE [LARGE SCALE GENOMIC DNA]</scope>
    <source>
        <strain evidence="2">CRIB-18</strain>
    </source>
</reference>
<evidence type="ECO:0000313" key="2">
    <source>
        <dbReference type="EMBL" id="CDR33557.1"/>
    </source>
</evidence>
<gene>
    <name evidence="2" type="ORF">CSEC_0725</name>
</gene>
<dbReference type="InterPro" id="IPR036322">
    <property type="entry name" value="WD40_repeat_dom_sf"/>
</dbReference>
<reference evidence="2" key="2">
    <citation type="submission" date="2014-09" db="EMBL/GenBank/DDBJ databases">
        <title>Criblamydia sequanensis harbors a mega-plasmid encoding arsenite resistance.</title>
        <authorList>
            <person name="Bertelli C."/>
            <person name="Goesmann A."/>
            <person name="Greub G."/>
        </authorList>
    </citation>
    <scope>NUCLEOTIDE SEQUENCE [LARGE SCALE GENOMIC DNA]</scope>
    <source>
        <strain evidence="2">CRIB-18</strain>
    </source>
</reference>
<dbReference type="SUPFAM" id="SSF50978">
    <property type="entry name" value="WD40 repeat-like"/>
    <property type="match status" value="1"/>
</dbReference>
<name>A0A090CYF3_9BACT</name>
<dbReference type="AlphaFoldDB" id="A0A090CYF3"/>
<dbReference type="Pfam" id="PF12937">
    <property type="entry name" value="F-box-like"/>
    <property type="match status" value="1"/>
</dbReference>
<dbReference type="InterPro" id="IPR036047">
    <property type="entry name" value="F-box-like_dom_sf"/>
</dbReference>
<dbReference type="OrthoDB" id="269774at2"/>
<keyword evidence="3" id="KW-1185">Reference proteome</keyword>
<dbReference type="STRING" id="1437425.CSEC_0725"/>
<dbReference type="RefSeq" id="WP_041017024.1">
    <property type="nucleotide sequence ID" value="NZ_CCEJ010000003.1"/>
</dbReference>
<dbReference type="EMBL" id="CCEJ010000003">
    <property type="protein sequence ID" value="CDR33557.1"/>
    <property type="molecule type" value="Genomic_DNA"/>
</dbReference>
<dbReference type="InterPro" id="IPR015943">
    <property type="entry name" value="WD40/YVTN_repeat-like_dom_sf"/>
</dbReference>
<proteinExistence type="predicted"/>
<dbReference type="PROSITE" id="PS50181">
    <property type="entry name" value="FBOX"/>
    <property type="match status" value="1"/>
</dbReference>
<dbReference type="Proteomes" id="UP000031552">
    <property type="component" value="Unassembled WGS sequence"/>
</dbReference>
<accession>A0A090CYF3</accession>
<dbReference type="InterPro" id="IPR001810">
    <property type="entry name" value="F-box_dom"/>
</dbReference>
<evidence type="ECO:0000313" key="3">
    <source>
        <dbReference type="Proteomes" id="UP000031552"/>
    </source>
</evidence>
<dbReference type="SUPFAM" id="SSF81383">
    <property type="entry name" value="F-box domain"/>
    <property type="match status" value="1"/>
</dbReference>
<feature type="domain" description="F-box" evidence="1">
    <location>
        <begin position="15"/>
        <end position="51"/>
    </location>
</feature>
<evidence type="ECO:0000259" key="1">
    <source>
        <dbReference type="PROSITE" id="PS50181"/>
    </source>
</evidence>
<dbReference type="Gene3D" id="1.20.1280.50">
    <property type="match status" value="1"/>
</dbReference>
<dbReference type="Gene3D" id="2.130.10.10">
    <property type="entry name" value="YVTN repeat-like/Quinoprotein amine dehydrogenase"/>
    <property type="match status" value="1"/>
</dbReference>
<comment type="caution">
    <text evidence="2">The sequence shown here is derived from an EMBL/GenBank/DDBJ whole genome shotgun (WGS) entry which is preliminary data.</text>
</comment>
<sequence>MNVTGKDDSFFLDEDQNNLPLPNEILTEIFLNLTFKEVCNSRLVCRKWNQICTGTYLSRFFCLKMFPESSSFYKKKDFSIALIFQKLRNEARIKEGKNPSIRVLKETKSLNAKNNVICMKQNESLLYAGFQEGVIRVFDLEKECELKKIEFLNNKISSLAVGPFIYGGFSSKITRWGEKEEDSLELSKDSSGFGECLHLQKDHLFTRSRQGLFEFDRNLNQVSLVKESSGSFTVSDAAIFGYDGKNCLTLWDREKLAPILTFPGINFIYPASSLHNSGNTLYLTYENGDFQILDLRAKKLQQIFRFFSLGAWSTKVLDQKIILGTSFGISFWDLRYLIRKDPLSSFKVSYLSSFELIESAVVVGTHLGEIQIFDYSE</sequence>
<organism evidence="2 3">
    <name type="scientific">Candidatus Criblamydia sequanensis CRIB-18</name>
    <dbReference type="NCBI Taxonomy" id="1437425"/>
    <lineage>
        <taxon>Bacteria</taxon>
        <taxon>Pseudomonadati</taxon>
        <taxon>Chlamydiota</taxon>
        <taxon>Chlamydiia</taxon>
        <taxon>Parachlamydiales</taxon>
        <taxon>Candidatus Criblamydiaceae</taxon>
        <taxon>Candidatus Criblamydia</taxon>
    </lineage>
</organism>